<dbReference type="RefSeq" id="WP_342076376.1">
    <property type="nucleotide sequence ID" value="NZ_CP151767.2"/>
</dbReference>
<dbReference type="AlphaFoldDB" id="A0AAN0NLI4"/>
<gene>
    <name evidence="1" type="ORF">AABB31_19200</name>
</gene>
<dbReference type="Proteomes" id="UP001470809">
    <property type="component" value="Chromosome"/>
</dbReference>
<reference evidence="1" key="1">
    <citation type="submission" date="2024-08" db="EMBL/GenBank/DDBJ databases">
        <title>Phylogenomic analyses of a clade within the roseobacter group suggest taxonomic reassignments of species of the genera Aestuariivita, Citreicella, Loktanella, Nautella, Pelagibaca, Ruegeria, Thalassobius, Thiobacimonas and Tropicibacter, and the proposal o.</title>
        <authorList>
            <person name="Jeon C.O."/>
        </authorList>
    </citation>
    <scope>NUCLEOTIDE SEQUENCE</scope>
    <source>
        <strain evidence="1">SS1-5</strain>
    </source>
</reference>
<keyword evidence="2" id="KW-1185">Reference proteome</keyword>
<dbReference type="KEGG" id="yrh:AABB31_19200"/>
<name>A0AAN0NLI4_9RHOB</name>
<organism evidence="1 2">
    <name type="scientific">Yoonia rhodophyticola</name>
    <dbReference type="NCBI Taxonomy" id="3137370"/>
    <lineage>
        <taxon>Bacteria</taxon>
        <taxon>Pseudomonadati</taxon>
        <taxon>Pseudomonadota</taxon>
        <taxon>Alphaproteobacteria</taxon>
        <taxon>Rhodobacterales</taxon>
        <taxon>Paracoccaceae</taxon>
        <taxon>Yoonia</taxon>
    </lineage>
</organism>
<sequence length="145" mass="16464">MALVLVGAVLCFLGPWLILHLAVRRRLRVLQVRLPEAYERAAFASAGDEKATHLIPLAIDLMRKRRCTPTFKALSRAEQRVALHAYAIETQPDWISRYAIRHLNGSERAIATQLRHIKASRPHHPEVHFGAIKKAQLRLRSAPET</sequence>
<protein>
    <submittedName>
        <fullName evidence="1">Uncharacterized protein</fullName>
    </submittedName>
</protein>
<evidence type="ECO:0000313" key="2">
    <source>
        <dbReference type="Proteomes" id="UP001470809"/>
    </source>
</evidence>
<proteinExistence type="predicted"/>
<dbReference type="EMBL" id="CP151767">
    <property type="protein sequence ID" value="WZU67064.1"/>
    <property type="molecule type" value="Genomic_DNA"/>
</dbReference>
<evidence type="ECO:0000313" key="1">
    <source>
        <dbReference type="EMBL" id="WZU67064.1"/>
    </source>
</evidence>
<accession>A0AAN0NLI4</accession>